<dbReference type="InterPro" id="IPR053162">
    <property type="entry name" value="DnaD"/>
</dbReference>
<name>A0A3G9JP68_9FIRM</name>
<dbReference type="FunCoup" id="A0A3G9JP68">
    <property type="interactions" value="12"/>
</dbReference>
<dbReference type="Gene3D" id="1.10.10.630">
    <property type="entry name" value="DnaD domain-like"/>
    <property type="match status" value="1"/>
</dbReference>
<protein>
    <recommendedName>
        <fullName evidence="2">DnaB/C C-terminal domain-containing protein</fullName>
    </recommendedName>
</protein>
<dbReference type="OrthoDB" id="1652900at2"/>
<evidence type="ECO:0000256" key="1">
    <source>
        <dbReference type="ARBA" id="ARBA00093462"/>
    </source>
</evidence>
<dbReference type="InterPro" id="IPR006343">
    <property type="entry name" value="DnaB/C_C"/>
</dbReference>
<sequence>MNYDLFDYNCIDFRKLLLLKGKSLHLSDQATHLLMIMMTLEELNMTPITPQRIGEYSSLEAQEIDAIMLDLINSHYVDRINGVLDFSPVKRKLLHEKVEEKKEINLVSLFENTFGRALSATEVSFINDFKRSGYDDEMIVDALKEAAKSNVLNFRYVERILQNWAKYGKKTRREENEETSQFSDEVKNYHWW</sequence>
<dbReference type="NCBIfam" id="TIGR01446">
    <property type="entry name" value="DnaD_dom"/>
    <property type="match status" value="1"/>
</dbReference>
<proteinExistence type="inferred from homology"/>
<accession>A0A3G9JP68</accession>
<dbReference type="InParanoid" id="A0A3G9JP68"/>
<gene>
    <name evidence="3" type="ORF">SG0102_09720</name>
</gene>
<evidence type="ECO:0000313" key="4">
    <source>
        <dbReference type="Proteomes" id="UP000268059"/>
    </source>
</evidence>
<dbReference type="RefSeq" id="WP_125118946.1">
    <property type="nucleotide sequence ID" value="NZ_AP019309.1"/>
</dbReference>
<dbReference type="PANTHER" id="PTHR37293">
    <property type="entry name" value="PHAGE REPLICATION PROTEIN-RELATED"/>
    <property type="match status" value="1"/>
</dbReference>
<dbReference type="Proteomes" id="UP000268059">
    <property type="component" value="Chromosome"/>
</dbReference>
<comment type="similarity">
    <text evidence="1">Belongs to the DnaB/DnaD family.</text>
</comment>
<evidence type="ECO:0000259" key="2">
    <source>
        <dbReference type="Pfam" id="PF07261"/>
    </source>
</evidence>
<dbReference type="KEGG" id="ebm:SG0102_09720"/>
<dbReference type="InterPro" id="IPR034829">
    <property type="entry name" value="DnaD-like_sf"/>
</dbReference>
<keyword evidence="4" id="KW-1185">Reference proteome</keyword>
<dbReference type="EMBL" id="AP019309">
    <property type="protein sequence ID" value="BBH26038.1"/>
    <property type="molecule type" value="Genomic_DNA"/>
</dbReference>
<dbReference type="Pfam" id="PF07261">
    <property type="entry name" value="DnaB_2"/>
    <property type="match status" value="1"/>
</dbReference>
<dbReference type="PANTHER" id="PTHR37293:SF6">
    <property type="entry name" value="DNA REPLICATION PROTEIN DNAD"/>
    <property type="match status" value="1"/>
</dbReference>
<organism evidence="3 4">
    <name type="scientific">Intestinibaculum porci</name>
    <dbReference type="NCBI Taxonomy" id="2487118"/>
    <lineage>
        <taxon>Bacteria</taxon>
        <taxon>Bacillati</taxon>
        <taxon>Bacillota</taxon>
        <taxon>Erysipelotrichia</taxon>
        <taxon>Erysipelotrichales</taxon>
        <taxon>Erysipelotrichaceae</taxon>
        <taxon>Intestinibaculum</taxon>
    </lineage>
</organism>
<reference evidence="3 4" key="1">
    <citation type="submission" date="2018-11" db="EMBL/GenBank/DDBJ databases">
        <title>Novel Erysipelotrichaceae bacterium isolated from small intestine of a swine.</title>
        <authorList>
            <person name="Kim J.S."/>
            <person name="Choe H."/>
            <person name="Lee Y.R."/>
            <person name="Kim K.M."/>
            <person name="Park D.S."/>
        </authorList>
    </citation>
    <scope>NUCLEOTIDE SEQUENCE [LARGE SCALE GENOMIC DNA]</scope>
    <source>
        <strain evidence="3 4">SG0102</strain>
    </source>
</reference>
<evidence type="ECO:0000313" key="3">
    <source>
        <dbReference type="EMBL" id="BBH26038.1"/>
    </source>
</evidence>
<feature type="domain" description="DnaB/C C-terminal" evidence="2">
    <location>
        <begin position="108"/>
        <end position="173"/>
    </location>
</feature>
<dbReference type="SUPFAM" id="SSF158499">
    <property type="entry name" value="DnaD domain-like"/>
    <property type="match status" value="1"/>
</dbReference>
<dbReference type="AlphaFoldDB" id="A0A3G9JP68"/>